<protein>
    <submittedName>
        <fullName evidence="3">YceI family protein</fullName>
    </submittedName>
</protein>
<comment type="similarity">
    <text evidence="1">Belongs to the UPF0312 family.</text>
</comment>
<dbReference type="InterPro" id="IPR007372">
    <property type="entry name" value="Lipid/polyisoprenoid-bd_YceI"/>
</dbReference>
<dbReference type="InterPro" id="IPR036761">
    <property type="entry name" value="TTHA0802/YceI-like_sf"/>
</dbReference>
<dbReference type="Gene3D" id="2.40.128.110">
    <property type="entry name" value="Lipid/polyisoprenoid-binding, YceI-like"/>
    <property type="match status" value="1"/>
</dbReference>
<name>A0A9X3T4D5_9ACTN</name>
<organism evidence="3 4">
    <name type="scientific">Glycomyces luteolus</name>
    <dbReference type="NCBI Taxonomy" id="2670330"/>
    <lineage>
        <taxon>Bacteria</taxon>
        <taxon>Bacillati</taxon>
        <taxon>Actinomycetota</taxon>
        <taxon>Actinomycetes</taxon>
        <taxon>Glycomycetales</taxon>
        <taxon>Glycomycetaceae</taxon>
        <taxon>Glycomyces</taxon>
    </lineage>
</organism>
<dbReference type="PANTHER" id="PTHR34406:SF1">
    <property type="entry name" value="PROTEIN YCEI"/>
    <property type="match status" value="1"/>
</dbReference>
<dbReference type="AlphaFoldDB" id="A0A9X3T4D5"/>
<dbReference type="Pfam" id="PF04264">
    <property type="entry name" value="YceI"/>
    <property type="match status" value="1"/>
</dbReference>
<evidence type="ECO:0000259" key="2">
    <source>
        <dbReference type="SMART" id="SM00867"/>
    </source>
</evidence>
<evidence type="ECO:0000313" key="3">
    <source>
        <dbReference type="EMBL" id="MDA1360925.1"/>
    </source>
</evidence>
<evidence type="ECO:0000313" key="4">
    <source>
        <dbReference type="Proteomes" id="UP001146067"/>
    </source>
</evidence>
<reference evidence="3" key="1">
    <citation type="submission" date="2022-12" db="EMBL/GenBank/DDBJ databases">
        <title>Gycomyces niveus sp.nov.,a novel actinomycete isolated from soil in Shouguan.</title>
        <authorList>
            <person name="Yang X."/>
        </authorList>
    </citation>
    <scope>NUCLEOTIDE SEQUENCE</scope>
    <source>
        <strain evidence="3">NEAU-A15</strain>
    </source>
</reference>
<sequence>MAIDGGTYVFGSDHGRLSLHTGRTGLGRRAGHDLTIEASSWQGRASVDTTEPASSSVAMAVEVNSLKVVEGTGGLKPLTAGDRAEIVRALRGDQLLHTAKYPDIRFVSTHISGSPDAFALHGDLSIVGRTRPITVDCTMIGARRVQGSAIVALSRWGIGPYSVFIGALKLADEVGVEFETELVPTEAGMP</sequence>
<dbReference type="SUPFAM" id="SSF101874">
    <property type="entry name" value="YceI-like"/>
    <property type="match status" value="1"/>
</dbReference>
<dbReference type="Proteomes" id="UP001146067">
    <property type="component" value="Unassembled WGS sequence"/>
</dbReference>
<dbReference type="EMBL" id="JAPZVP010000011">
    <property type="protein sequence ID" value="MDA1360925.1"/>
    <property type="molecule type" value="Genomic_DNA"/>
</dbReference>
<gene>
    <name evidence="3" type="ORF">O1R50_14940</name>
</gene>
<accession>A0A9X3T4D5</accession>
<dbReference type="SMART" id="SM00867">
    <property type="entry name" value="YceI"/>
    <property type="match status" value="1"/>
</dbReference>
<comment type="caution">
    <text evidence="3">The sequence shown here is derived from an EMBL/GenBank/DDBJ whole genome shotgun (WGS) entry which is preliminary data.</text>
</comment>
<feature type="domain" description="Lipid/polyisoprenoid-binding YceI-like" evidence="2">
    <location>
        <begin position="7"/>
        <end position="183"/>
    </location>
</feature>
<proteinExistence type="inferred from homology"/>
<dbReference type="PANTHER" id="PTHR34406">
    <property type="entry name" value="PROTEIN YCEI"/>
    <property type="match status" value="1"/>
</dbReference>
<evidence type="ECO:0000256" key="1">
    <source>
        <dbReference type="ARBA" id="ARBA00008812"/>
    </source>
</evidence>
<keyword evidence="4" id="KW-1185">Reference proteome</keyword>